<dbReference type="AlphaFoldDB" id="A0A514BTV1"/>
<dbReference type="RefSeq" id="WP_141624170.1">
    <property type="nucleotide sequence ID" value="NZ_CP041242.1"/>
</dbReference>
<dbReference type="OrthoDB" id="5917852at2"/>
<evidence type="ECO:0000256" key="1">
    <source>
        <dbReference type="SAM" id="Phobius"/>
    </source>
</evidence>
<accession>A0A514BTV1</accession>
<dbReference type="Proteomes" id="UP000317199">
    <property type="component" value="Chromosome"/>
</dbReference>
<keyword evidence="1" id="KW-1133">Transmembrane helix</keyword>
<evidence type="ECO:0000313" key="2">
    <source>
        <dbReference type="EMBL" id="QDH70838.1"/>
    </source>
</evidence>
<proteinExistence type="predicted"/>
<reference evidence="2 3" key="1">
    <citation type="submission" date="2019-06" db="EMBL/GenBank/DDBJ databases">
        <title>Lysobacter alkalisoli sp. nov. isolated from saline-alkali soil.</title>
        <authorList>
            <person name="Sun J.-Q."/>
            <person name="Xu L."/>
        </authorList>
    </citation>
    <scope>NUCLEOTIDE SEQUENCE [LARGE SCALE GENOMIC DNA]</scope>
    <source>
        <strain evidence="2 3">SJ-36</strain>
    </source>
</reference>
<name>A0A514BTV1_9GAMM</name>
<protein>
    <submittedName>
        <fullName evidence="2">Uncharacterized protein</fullName>
    </submittedName>
</protein>
<dbReference type="KEGG" id="lyj:FKV23_12665"/>
<dbReference type="EMBL" id="CP041242">
    <property type="protein sequence ID" value="QDH70838.1"/>
    <property type="molecule type" value="Genomic_DNA"/>
</dbReference>
<keyword evidence="1" id="KW-0812">Transmembrane</keyword>
<keyword evidence="1" id="KW-0472">Membrane</keyword>
<feature type="transmembrane region" description="Helical" evidence="1">
    <location>
        <begin position="6"/>
        <end position="22"/>
    </location>
</feature>
<keyword evidence="3" id="KW-1185">Reference proteome</keyword>
<gene>
    <name evidence="2" type="ORF">FKV23_12665</name>
</gene>
<organism evidence="2 3">
    <name type="scientific">Marilutibacter alkalisoli</name>
    <dbReference type="NCBI Taxonomy" id="2591633"/>
    <lineage>
        <taxon>Bacteria</taxon>
        <taxon>Pseudomonadati</taxon>
        <taxon>Pseudomonadota</taxon>
        <taxon>Gammaproteobacteria</taxon>
        <taxon>Lysobacterales</taxon>
        <taxon>Lysobacteraceae</taxon>
        <taxon>Marilutibacter</taxon>
    </lineage>
</organism>
<sequence length="80" mass="9093">MDPMTWYYIIMLVVSLAVSYAMRPKTQHAKPPALEDYSVPTVEEGRPVAKIYGTCWIDDPNVLWWGDVRHFPPIKASGGK</sequence>
<evidence type="ECO:0000313" key="3">
    <source>
        <dbReference type="Proteomes" id="UP000317199"/>
    </source>
</evidence>